<dbReference type="GO" id="GO:0000981">
    <property type="term" value="F:DNA-binding transcription factor activity, RNA polymerase II-specific"/>
    <property type="evidence" value="ECO:0007669"/>
    <property type="project" value="UniProtKB-ARBA"/>
</dbReference>
<dbReference type="PANTHER" id="PTHR43828:SF5">
    <property type="entry name" value="TRANSCRIPTIONAL REPRESSOR XBP1"/>
    <property type="match status" value="1"/>
</dbReference>
<proteinExistence type="predicted"/>
<dbReference type="eggNOG" id="ENOG502S1IW">
    <property type="taxonomic scope" value="Eukaryota"/>
</dbReference>
<name>R1GD18_BOTPV</name>
<dbReference type="InterPro" id="IPR003163">
    <property type="entry name" value="Tscrpt_reg_HTH_APSES-type"/>
</dbReference>
<feature type="domain" description="HTH APSES-type" evidence="2">
    <location>
        <begin position="101"/>
        <end position="219"/>
    </location>
</feature>
<dbReference type="Gene3D" id="3.10.260.10">
    <property type="entry name" value="Transcription regulator HTH, APSES-type DNA-binding domain"/>
    <property type="match status" value="1"/>
</dbReference>
<dbReference type="PANTHER" id="PTHR43828">
    <property type="entry name" value="ASPARAGINASE"/>
    <property type="match status" value="1"/>
</dbReference>
<evidence type="ECO:0000313" key="3">
    <source>
        <dbReference type="EMBL" id="EOD43804.1"/>
    </source>
</evidence>
<protein>
    <submittedName>
        <fullName evidence="3">Putative apses transcription factor xbp1 protein</fullName>
    </submittedName>
</protein>
<dbReference type="OrthoDB" id="5562739at2759"/>
<dbReference type="GO" id="GO:0003677">
    <property type="term" value="F:DNA binding"/>
    <property type="evidence" value="ECO:0007669"/>
    <property type="project" value="InterPro"/>
</dbReference>
<dbReference type="GO" id="GO:0033309">
    <property type="term" value="C:SBF transcription complex"/>
    <property type="evidence" value="ECO:0007669"/>
    <property type="project" value="TreeGrafter"/>
</dbReference>
<dbReference type="EMBL" id="KB916792">
    <property type="protein sequence ID" value="EOD43804.1"/>
    <property type="molecule type" value="Genomic_DNA"/>
</dbReference>
<dbReference type="Proteomes" id="UP000013521">
    <property type="component" value="Unassembled WGS sequence"/>
</dbReference>
<feature type="region of interest" description="Disordered" evidence="1">
    <location>
        <begin position="266"/>
        <end position="335"/>
    </location>
</feature>
<dbReference type="KEGG" id="npa:UCRNP2_9485"/>
<dbReference type="InterPro" id="IPR051642">
    <property type="entry name" value="SWI6-like"/>
</dbReference>
<feature type="region of interest" description="Disordered" evidence="1">
    <location>
        <begin position="375"/>
        <end position="460"/>
    </location>
</feature>
<evidence type="ECO:0000256" key="1">
    <source>
        <dbReference type="SAM" id="MobiDB-lite"/>
    </source>
</evidence>
<dbReference type="GO" id="GO:0030907">
    <property type="term" value="C:MBF transcription complex"/>
    <property type="evidence" value="ECO:0007669"/>
    <property type="project" value="TreeGrafter"/>
</dbReference>
<dbReference type="HOGENOM" id="CLU_027582_3_0_1"/>
<organism evidence="3 4">
    <name type="scientific">Botryosphaeria parva (strain UCR-NP2)</name>
    <name type="common">Grapevine canker fungus</name>
    <name type="synonym">Neofusicoccum parvum</name>
    <dbReference type="NCBI Taxonomy" id="1287680"/>
    <lineage>
        <taxon>Eukaryota</taxon>
        <taxon>Fungi</taxon>
        <taxon>Dikarya</taxon>
        <taxon>Ascomycota</taxon>
        <taxon>Pezizomycotina</taxon>
        <taxon>Dothideomycetes</taxon>
        <taxon>Dothideomycetes incertae sedis</taxon>
        <taxon>Botryosphaeriales</taxon>
        <taxon>Botryosphaeriaceae</taxon>
        <taxon>Neofusicoccum</taxon>
    </lineage>
</organism>
<dbReference type="SUPFAM" id="SSF54616">
    <property type="entry name" value="DNA-binding domain of Mlu1-box binding protein MBP1"/>
    <property type="match status" value="1"/>
</dbReference>
<feature type="compositionally biased region" description="Low complexity" evidence="1">
    <location>
        <begin position="394"/>
        <end position="408"/>
    </location>
</feature>
<evidence type="ECO:0000259" key="2">
    <source>
        <dbReference type="PROSITE" id="PS51299"/>
    </source>
</evidence>
<evidence type="ECO:0000313" key="4">
    <source>
        <dbReference type="Proteomes" id="UP000013521"/>
    </source>
</evidence>
<feature type="compositionally biased region" description="Acidic residues" evidence="1">
    <location>
        <begin position="431"/>
        <end position="450"/>
    </location>
</feature>
<feature type="compositionally biased region" description="Basic and acidic residues" evidence="1">
    <location>
        <begin position="13"/>
        <end position="24"/>
    </location>
</feature>
<reference evidence="4" key="1">
    <citation type="journal article" date="2013" name="Genome Announc.">
        <title>Draft genome sequence of Neofusicoccum parvum isolate UCR-NP2, a fungal vascular pathogen associated with grapevine cankers.</title>
        <authorList>
            <person name="Blanco-Ulate B."/>
            <person name="Rolshausen P."/>
            <person name="Cantu D."/>
        </authorList>
    </citation>
    <scope>NUCLEOTIDE SEQUENCE [LARGE SCALE GENOMIC DNA]</scope>
    <source>
        <strain evidence="4">UCR-NP2</strain>
    </source>
</reference>
<feature type="region of interest" description="Disordered" evidence="1">
    <location>
        <begin position="1"/>
        <end position="41"/>
    </location>
</feature>
<accession>R1GD18</accession>
<sequence length="500" mass="55451">MMKIQSLLNPLLADHRLDGERDESSLPPSPLPARPPEPKRQKISKVAAVFVKGKAKGDVRYPPHEDVDDPQLAAEHRKFQIYPMGHIKDYPRHIPYNSEKKCFLTKTGREAFEVFQYTFKVPGDDHEYVVMWDYNIGLTRITPFFKCCKYSKTTPARVLNINPGLRDISHSITGGALSAQGYWMPFDAAKAVAATFCFHIRHALTPIFGADFARACTHPTDPSFASFRIGGAVVARSAAQANEWRLLYSMLNSAAFPPGHHYSRSGSAISPVDGGGAQPSPLTPQLPGNYTPWGPKTLRSRDRKQQRHHHHHQRYGGGYGAADLESGYGTDTDQSDRYRFSPQVSPTTQVARWTSVNSGGVAGYPQTPAMTPRGGWGVEEQEQQQQHMTSSPVAAAATTPWLSSVPRSFVPPPREMVVPASGAKRRISKVEEEDEDRDDEDLSAASDEDQCGSMSPDPEIQEMFRSKEARAALLLLRLSDVDGSQMLSSHRDKRVRRAST</sequence>
<dbReference type="OMA" id="FQIYPLG"/>
<dbReference type="AlphaFoldDB" id="R1GD18"/>
<dbReference type="PROSITE" id="PS51299">
    <property type="entry name" value="HTH_APSES"/>
    <property type="match status" value="1"/>
</dbReference>
<gene>
    <name evidence="3" type="ORF">UCRNP2_9485</name>
</gene>
<feature type="compositionally biased region" description="Basic residues" evidence="1">
    <location>
        <begin position="301"/>
        <end position="314"/>
    </location>
</feature>
<dbReference type="InterPro" id="IPR036887">
    <property type="entry name" value="HTH_APSES_sf"/>
</dbReference>